<dbReference type="GO" id="GO:0016829">
    <property type="term" value="F:lyase activity"/>
    <property type="evidence" value="ECO:0007669"/>
    <property type="project" value="UniProtKB-KW"/>
</dbReference>
<dbReference type="CDD" id="cd03133">
    <property type="entry name" value="GATase1_ES1"/>
    <property type="match status" value="1"/>
</dbReference>
<comment type="catalytic activity">
    <reaction evidence="1">
        <text>glyoxal + H2O = glycolate + H(+)</text>
        <dbReference type="Rhea" id="RHEA:51672"/>
        <dbReference type="ChEBI" id="CHEBI:15377"/>
        <dbReference type="ChEBI" id="CHEBI:15378"/>
        <dbReference type="ChEBI" id="CHEBI:29805"/>
        <dbReference type="ChEBI" id="CHEBI:34779"/>
    </reaction>
</comment>
<dbReference type="PANTHER" id="PTHR10224">
    <property type="entry name" value="ES1 PROTEIN HOMOLOG, MITOCHONDRIAL"/>
    <property type="match status" value="1"/>
</dbReference>
<dbReference type="PIRSF" id="PIRSF006320">
    <property type="entry name" value="Elb2"/>
    <property type="match status" value="1"/>
</dbReference>
<feature type="domain" description="DJ-1/PfpI" evidence="2">
    <location>
        <begin position="15"/>
        <end position="173"/>
    </location>
</feature>
<dbReference type="InterPro" id="IPR002818">
    <property type="entry name" value="DJ-1/PfpI"/>
</dbReference>
<gene>
    <name evidence="3" type="primary">elbB</name>
    <name evidence="3" type="ORF">KJY40_29245</name>
</gene>
<evidence type="ECO:0000313" key="3">
    <source>
        <dbReference type="EMBL" id="UFQ00048.1"/>
    </source>
</evidence>
<dbReference type="NCBIfam" id="NF008747">
    <property type="entry name" value="PRK11780.1"/>
    <property type="match status" value="1"/>
</dbReference>
<sequence>MSKKVAVILSGCGVYDGAEIHESVITLLRLDQRGAQVQCFAPNIAQLHVINHLTGEEMPESRNVLVESARIARGNVKDLREADVEDFDALIVPGGFGAAKNLSNFAIEGAGCTVQPQVLALAEAFAEAGKPVGLICISPALAAKIYGPGVICTIGNDADTAAAMNKMGATHEDCAVTDIIEDKARKLVTTPAYMLAQTISEAASGINKLVDRVLELTHENDV</sequence>
<evidence type="ECO:0000256" key="1">
    <source>
        <dbReference type="PIRNR" id="PIRNR006320"/>
    </source>
</evidence>
<reference evidence="3 4" key="1">
    <citation type="journal article" date="2022" name="Int. J. Syst. Evol. Microbiol.">
        <title>Pseudomonas fitomaticsae sp. nov., isolated at Marimurtra Botanical Garden in Blanes, Catalonia, Spain.</title>
        <authorList>
            <person name="Atanasov K.E."/>
            <person name="Galbis D.M."/>
            <person name="Cornado D."/>
            <person name="Serpico A."/>
            <person name="Sanchez G."/>
            <person name="Bosch M."/>
            <person name="Ferrer A."/>
            <person name="Altabella T."/>
        </authorList>
    </citation>
    <scope>NUCLEOTIDE SEQUENCE [LARGE SCALE GENOMIC DNA]</scope>
    <source>
        <strain evidence="3 4">FIT81</strain>
    </source>
</reference>
<dbReference type="InterPro" id="IPR026041">
    <property type="entry name" value="ElbB"/>
</dbReference>
<evidence type="ECO:0000313" key="4">
    <source>
        <dbReference type="Proteomes" id="UP001162907"/>
    </source>
</evidence>
<evidence type="ECO:0000259" key="2">
    <source>
        <dbReference type="Pfam" id="PF01965"/>
    </source>
</evidence>
<protein>
    <recommendedName>
        <fullName evidence="1">Glyoxalase</fullName>
    </recommendedName>
</protein>
<dbReference type="RefSeq" id="WP_230734157.1">
    <property type="nucleotide sequence ID" value="NZ_CP075567.1"/>
</dbReference>
<dbReference type="PANTHER" id="PTHR10224:SF12">
    <property type="entry name" value="GLYOXALASE ELBB"/>
    <property type="match status" value="1"/>
</dbReference>
<proteinExistence type="inferred from homology"/>
<comment type="function">
    <text evidence="1">Displays glyoxalase activity, catalyzing the conversion of glyoxal to glycolate.</text>
</comment>
<keyword evidence="1 3" id="KW-0456">Lyase</keyword>
<accession>A0ABY3Q1K6</accession>
<keyword evidence="4" id="KW-1185">Reference proteome</keyword>
<comment type="similarity">
    <text evidence="1">Belongs to the peptidase C56 family.</text>
</comment>
<dbReference type="EMBL" id="CP075567">
    <property type="protein sequence ID" value="UFQ00048.1"/>
    <property type="molecule type" value="Genomic_DNA"/>
</dbReference>
<dbReference type="Pfam" id="PF01965">
    <property type="entry name" value="DJ-1_PfpI"/>
    <property type="match status" value="1"/>
</dbReference>
<name>A0ABY3Q1K6_9PSED</name>
<dbReference type="Proteomes" id="UP001162907">
    <property type="component" value="Chromosome"/>
</dbReference>
<dbReference type="SUPFAM" id="SSF52317">
    <property type="entry name" value="Class I glutamine amidotransferase-like"/>
    <property type="match status" value="1"/>
</dbReference>
<dbReference type="InterPro" id="IPR029062">
    <property type="entry name" value="Class_I_gatase-like"/>
</dbReference>
<dbReference type="Gene3D" id="3.40.50.880">
    <property type="match status" value="1"/>
</dbReference>
<organism evidence="3 4">
    <name type="scientific">Pseudomonas fitomaticsae</name>
    <dbReference type="NCBI Taxonomy" id="2837969"/>
    <lineage>
        <taxon>Bacteria</taxon>
        <taxon>Pseudomonadati</taxon>
        <taxon>Pseudomonadota</taxon>
        <taxon>Gammaproteobacteria</taxon>
        <taxon>Pseudomonadales</taxon>
        <taxon>Pseudomonadaceae</taxon>
        <taxon>Pseudomonas</taxon>
    </lineage>
</organism>